<keyword evidence="7" id="KW-1185">Reference proteome</keyword>
<evidence type="ECO:0000313" key="7">
    <source>
        <dbReference type="Proteomes" id="UP001652600"/>
    </source>
</evidence>
<comment type="similarity">
    <text evidence="6">Belongs to the class I-like SAM-binding methyltransferase superfamily. MenG/UbiE family.</text>
</comment>
<dbReference type="InterPro" id="IPR029063">
    <property type="entry name" value="SAM-dependent_MTases_sf"/>
</dbReference>
<dbReference type="FunFam" id="3.40.50.150:FF:000064">
    <property type="entry name" value="2-methoxy-6-polyprenyl-1,4-benzoquinol methylase, mitochondrial"/>
    <property type="match status" value="1"/>
</dbReference>
<dbReference type="InterPro" id="IPR023576">
    <property type="entry name" value="UbiE/COQ5_MeTrFase_CS"/>
</dbReference>
<keyword evidence="6" id="KW-0472">Membrane</keyword>
<dbReference type="RefSeq" id="XP_008463722.1">
    <property type="nucleotide sequence ID" value="XM_008465500.2"/>
</dbReference>
<dbReference type="GO" id="GO:0032259">
    <property type="term" value="P:methylation"/>
    <property type="evidence" value="ECO:0007669"/>
    <property type="project" value="UniProtKB-KW"/>
</dbReference>
<dbReference type="UniPathway" id="UPA00232"/>
<dbReference type="InterPro" id="IPR004033">
    <property type="entry name" value="UbiE/COQ5_MeTrFase"/>
</dbReference>
<comment type="subunit">
    <text evidence="5">Component of a multi-subunit COQ enzyme complex, composed of at least COQ3, COQ4, COQ5, COQ6, COQ7 and COQ9. Interacts with PYURF; the interaction is direct, stabilizes COQ5 protein and associates PYURF with COQ enzyme complex.</text>
</comment>
<dbReference type="PROSITE" id="PS01184">
    <property type="entry name" value="UBIE_2"/>
    <property type="match status" value="1"/>
</dbReference>
<dbReference type="NCBIfam" id="TIGR01934">
    <property type="entry name" value="MenG_MenH_UbiE"/>
    <property type="match status" value="1"/>
</dbReference>
<dbReference type="OrthoDB" id="6329284at2759"/>
<dbReference type="PROSITE" id="PS51608">
    <property type="entry name" value="SAM_MT_UBIE"/>
    <property type="match status" value="1"/>
</dbReference>
<evidence type="ECO:0000313" key="8">
    <source>
        <dbReference type="RefSeq" id="XP_008463713.2"/>
    </source>
</evidence>
<dbReference type="SUPFAM" id="SSF53335">
    <property type="entry name" value="S-adenosyl-L-methionine-dependent methyltransferases"/>
    <property type="match status" value="1"/>
</dbReference>
<dbReference type="CDD" id="cd02440">
    <property type="entry name" value="AdoMet_MTases"/>
    <property type="match status" value="1"/>
</dbReference>
<comment type="subcellular location">
    <subcellularLocation>
        <location evidence="6">Mitochondrion inner membrane</location>
        <topology evidence="6">Peripheral membrane protein</topology>
        <orientation evidence="6">Matrix side</orientation>
    </subcellularLocation>
</comment>
<accession>A0A1S3CJY0</accession>
<dbReference type="RefSeq" id="XP_008463713.2">
    <property type="nucleotide sequence ID" value="XM_008465491.2"/>
</dbReference>
<dbReference type="GO" id="GO:0031314">
    <property type="term" value="C:extrinsic component of mitochondrial inner membrane"/>
    <property type="evidence" value="ECO:0007669"/>
    <property type="project" value="UniProtKB-UniRule"/>
</dbReference>
<keyword evidence="4 6" id="KW-0949">S-adenosyl-L-methionine</keyword>
<comment type="caution">
    <text evidence="6">Lacks conserved residue(s) required for the propagation of feature annotation.</text>
</comment>
<organism evidence="7 9">
    <name type="scientific">Cucumis melo</name>
    <name type="common">Muskmelon</name>
    <dbReference type="NCBI Taxonomy" id="3656"/>
    <lineage>
        <taxon>Eukaryota</taxon>
        <taxon>Viridiplantae</taxon>
        <taxon>Streptophyta</taxon>
        <taxon>Embryophyta</taxon>
        <taxon>Tracheophyta</taxon>
        <taxon>Spermatophyta</taxon>
        <taxon>Magnoliopsida</taxon>
        <taxon>eudicotyledons</taxon>
        <taxon>Gunneridae</taxon>
        <taxon>Pentapetalae</taxon>
        <taxon>rosids</taxon>
        <taxon>fabids</taxon>
        <taxon>Cucurbitales</taxon>
        <taxon>Cucurbitaceae</taxon>
        <taxon>Benincaseae</taxon>
        <taxon>Cucumis</taxon>
    </lineage>
</organism>
<evidence type="ECO:0000313" key="9">
    <source>
        <dbReference type="RefSeq" id="XP_008463722.1"/>
    </source>
</evidence>
<keyword evidence="2 6" id="KW-0808">Transferase</keyword>
<proteinExistence type="inferred from homology"/>
<dbReference type="Proteomes" id="UP001652600">
    <property type="component" value="Chromosome 12"/>
</dbReference>
<dbReference type="GO" id="GO:0008425">
    <property type="term" value="F:2-methoxy-6-polyprenyl-1,4-benzoquinol methyltransferase activity"/>
    <property type="evidence" value="ECO:0007669"/>
    <property type="project" value="UniProtKB-UniRule"/>
</dbReference>
<evidence type="ECO:0000313" key="10">
    <source>
        <dbReference type="RefSeq" id="XP_016903194.1"/>
    </source>
</evidence>
<feature type="binding site" evidence="6">
    <location>
        <position position="131"/>
    </location>
    <ligand>
        <name>S-adenosyl-L-methionine</name>
        <dbReference type="ChEBI" id="CHEBI:59789"/>
    </ligand>
</feature>
<feature type="binding site" evidence="6">
    <location>
        <position position="94"/>
    </location>
    <ligand>
        <name>S-adenosyl-L-methionine</name>
        <dbReference type="ChEBI" id="CHEBI:59789"/>
    </ligand>
</feature>
<evidence type="ECO:0000256" key="6">
    <source>
        <dbReference type="HAMAP-Rule" id="MF_03191"/>
    </source>
</evidence>
<name>A0A1S3CJY0_CUCME</name>
<dbReference type="PROSITE" id="PS01183">
    <property type="entry name" value="UBIE_1"/>
    <property type="match status" value="1"/>
</dbReference>
<keyword evidence="6" id="KW-0999">Mitochondrion inner membrane</keyword>
<gene>
    <name evidence="8 9 10" type="primary">LOC103501793</name>
    <name evidence="6" type="synonym">COQ5</name>
</gene>
<dbReference type="RefSeq" id="XP_016903194.1">
    <property type="nucleotide sequence ID" value="XM_017047705.1"/>
</dbReference>
<dbReference type="KEGG" id="cmo:103501793"/>
<comment type="catalytic activity">
    <reaction evidence="6">
        <text>a 2-methoxy-6-(all-trans-polyprenyl)benzene-1,4-diol + S-adenosyl-L-methionine = a 5-methoxy-2-methyl-3-(all-trans-polyprenyl)benzene-1,4-diol + S-adenosyl-L-homocysteine + H(+)</text>
        <dbReference type="Rhea" id="RHEA:28286"/>
        <dbReference type="Rhea" id="RHEA-COMP:10858"/>
        <dbReference type="Rhea" id="RHEA-COMP:10859"/>
        <dbReference type="ChEBI" id="CHEBI:15378"/>
        <dbReference type="ChEBI" id="CHEBI:57856"/>
        <dbReference type="ChEBI" id="CHEBI:59789"/>
        <dbReference type="ChEBI" id="CHEBI:84166"/>
        <dbReference type="ChEBI" id="CHEBI:84167"/>
        <dbReference type="EC" id="2.1.1.201"/>
    </reaction>
</comment>
<sequence length="289" mass="32596">MALRSVTRRIGSKFFPMFSSANQLHSHATSFGFKEVPEEEKSRLVGNVFSNVASNYDLMNDLMSGGLHRLWKDRLVSELNPFPGMKHLDVAGGTGDVAFRILDRINDVKRRAMQDVREDDLQDQTQVYVCDINPRMLSVGKKRAIERGLGEEGSLIWVEGDAEALSFPDNSMDGYTIAFGIRNVTHIEKVLDEAYRVLRRGGRFLCLELSHVEAPLFKELYDYYSFSIIPAVGELVVGDRESYQYLVESIRKFPSQEKFASMIVDAGFQKVEYENLVGGVVAIHSGLKL</sequence>
<comment type="function">
    <text evidence="6">Methyltransferase required for the conversion of 2-polyprenyl-6-methoxy-1,4-benzoquinol (DDMQH2) to 2-polyprenyl-3-methyl-6-methoxy-1,4-benzoquinol (DMQH2).</text>
</comment>
<keyword evidence="1 6" id="KW-0489">Methyltransferase</keyword>
<dbReference type="HAMAP" id="MF_01813">
    <property type="entry name" value="MenG_UbiE_methyltr"/>
    <property type="match status" value="1"/>
</dbReference>
<dbReference type="EC" id="2.1.1.201" evidence="6"/>
<evidence type="ECO:0000256" key="2">
    <source>
        <dbReference type="ARBA" id="ARBA00022679"/>
    </source>
</evidence>
<protein>
    <recommendedName>
        <fullName evidence="6">2-methoxy-6-polyprenyl-1,4-benzoquinol methylase, mitochondrial</fullName>
        <ecNumber evidence="6">2.1.1.201</ecNumber>
    </recommendedName>
    <alternativeName>
        <fullName evidence="6">Ubiquinone biosynthesis methyltransferase COQ5</fullName>
    </alternativeName>
</protein>
<keyword evidence="3 6" id="KW-0831">Ubiquinone biosynthesis</keyword>
<evidence type="ECO:0000256" key="1">
    <source>
        <dbReference type="ARBA" id="ARBA00022603"/>
    </source>
</evidence>
<dbReference type="PANTHER" id="PTHR43591:SF24">
    <property type="entry name" value="2-METHOXY-6-POLYPRENYL-1,4-BENZOQUINOL METHYLASE, MITOCHONDRIAL"/>
    <property type="match status" value="1"/>
</dbReference>
<dbReference type="Pfam" id="PF01209">
    <property type="entry name" value="Ubie_methyltran"/>
    <property type="match status" value="1"/>
</dbReference>
<evidence type="ECO:0000256" key="4">
    <source>
        <dbReference type="ARBA" id="ARBA00022691"/>
    </source>
</evidence>
<feature type="binding site" evidence="6">
    <location>
        <begin position="161"/>
        <end position="162"/>
    </location>
    <ligand>
        <name>S-adenosyl-L-methionine</name>
        <dbReference type="ChEBI" id="CHEBI:59789"/>
    </ligand>
</feature>
<dbReference type="PANTHER" id="PTHR43591">
    <property type="entry name" value="METHYLTRANSFERASE"/>
    <property type="match status" value="1"/>
</dbReference>
<reference evidence="8 9" key="1">
    <citation type="submission" date="2025-04" db="UniProtKB">
        <authorList>
            <consortium name="RefSeq"/>
        </authorList>
    </citation>
    <scope>IDENTIFICATION</scope>
</reference>
<evidence type="ECO:0000256" key="5">
    <source>
        <dbReference type="ARBA" id="ARBA00046387"/>
    </source>
</evidence>
<keyword evidence="6" id="KW-0496">Mitochondrion</keyword>
<dbReference type="SMR" id="A0A1S3CJY0"/>
<dbReference type="Gene3D" id="3.40.50.150">
    <property type="entry name" value="Vaccinia Virus protein VP39"/>
    <property type="match status" value="1"/>
</dbReference>
<evidence type="ECO:0000256" key="3">
    <source>
        <dbReference type="ARBA" id="ARBA00022688"/>
    </source>
</evidence>
<comment type="pathway">
    <text evidence="6">Cofactor biosynthesis; ubiquinone biosynthesis.</text>
</comment>
<dbReference type="GeneID" id="103501793"/>
<dbReference type="AlphaFoldDB" id="A0A1S3CJY0"/>
<dbReference type="NCBIfam" id="NF001242">
    <property type="entry name" value="PRK00216.1-3"/>
    <property type="match status" value="1"/>
</dbReference>
<dbReference type="eggNOG" id="KOG1540">
    <property type="taxonomic scope" value="Eukaryota"/>
</dbReference>